<organism evidence="2 3">
    <name type="scientific">Brassica cretica</name>
    <name type="common">Mustard</name>
    <dbReference type="NCBI Taxonomy" id="69181"/>
    <lineage>
        <taxon>Eukaryota</taxon>
        <taxon>Viridiplantae</taxon>
        <taxon>Streptophyta</taxon>
        <taxon>Embryophyta</taxon>
        <taxon>Tracheophyta</taxon>
        <taxon>Spermatophyta</taxon>
        <taxon>Magnoliopsida</taxon>
        <taxon>eudicotyledons</taxon>
        <taxon>Gunneridae</taxon>
        <taxon>Pentapetalae</taxon>
        <taxon>rosids</taxon>
        <taxon>malvids</taxon>
        <taxon>Brassicales</taxon>
        <taxon>Brassicaceae</taxon>
        <taxon>Brassiceae</taxon>
        <taxon>Brassica</taxon>
    </lineage>
</organism>
<reference evidence="2" key="1">
    <citation type="submission" date="2019-12" db="EMBL/GenBank/DDBJ databases">
        <title>Genome sequencing and annotation of Brassica cretica.</title>
        <authorList>
            <person name="Studholme D.J."/>
            <person name="Sarris P."/>
        </authorList>
    </citation>
    <scope>NUCLEOTIDE SEQUENCE</scope>
    <source>
        <strain evidence="2">PFS-109/04</strain>
        <tissue evidence="2">Leaf</tissue>
    </source>
</reference>
<proteinExistence type="predicted"/>
<dbReference type="EMBL" id="QGKX02001347">
    <property type="protein sequence ID" value="KAF3523739.1"/>
    <property type="molecule type" value="Genomic_DNA"/>
</dbReference>
<feature type="region of interest" description="Disordered" evidence="1">
    <location>
        <begin position="231"/>
        <end position="254"/>
    </location>
</feature>
<protein>
    <submittedName>
        <fullName evidence="2">Uncharacterized protein</fullName>
    </submittedName>
</protein>
<name>A0A8S9PS97_BRACR</name>
<evidence type="ECO:0000313" key="3">
    <source>
        <dbReference type="Proteomes" id="UP000712600"/>
    </source>
</evidence>
<evidence type="ECO:0000256" key="1">
    <source>
        <dbReference type="SAM" id="MobiDB-lite"/>
    </source>
</evidence>
<dbReference type="AlphaFoldDB" id="A0A8S9PS97"/>
<gene>
    <name evidence="2" type="ORF">F2Q69_00046383</name>
</gene>
<dbReference type="Proteomes" id="UP000712600">
    <property type="component" value="Unassembled WGS sequence"/>
</dbReference>
<accession>A0A8S9PS97</accession>
<sequence>MRQGLSLNGVSQPSRASLSHIRLITLILGDTHCNEFSHYVLLRINMIQGFSRASAIITHENSMITLSRWRSESAMIDHARERSEASNSERTPEKALLLCITGLPISSLTNQDAPLPRLLDKDPATKNLLGNVPCDGAKYVIVFLCTSTSVTYTNPETLLDTIRSGSCAYETARTECSTSRSSIFTCVTFNGSETGSDPIERADLGACGLPPMRNTFTSLKLEVLAYGDSSLDRPWKYDRSEEERGGGRSEEEQR</sequence>
<evidence type="ECO:0000313" key="2">
    <source>
        <dbReference type="EMBL" id="KAF3523739.1"/>
    </source>
</evidence>
<comment type="caution">
    <text evidence="2">The sequence shown here is derived from an EMBL/GenBank/DDBJ whole genome shotgun (WGS) entry which is preliminary data.</text>
</comment>